<feature type="region of interest" description="Disordered" evidence="3">
    <location>
        <begin position="385"/>
        <end position="415"/>
    </location>
</feature>
<dbReference type="PANTHER" id="PTHR43384:SF6">
    <property type="entry name" value="SEPTUM SITE-DETERMINING PROTEIN MIND HOMOLOG, CHLOROPLASTIC"/>
    <property type="match status" value="1"/>
</dbReference>
<dbReference type="Pfam" id="PF06564">
    <property type="entry name" value="CBP_BcsQ"/>
    <property type="match status" value="1"/>
</dbReference>
<dbReference type="EMBL" id="MW000468">
    <property type="protein sequence ID" value="QOL00410.1"/>
    <property type="molecule type" value="Genomic_DNA"/>
</dbReference>
<dbReference type="SUPFAM" id="SSF52172">
    <property type="entry name" value="CheY-like"/>
    <property type="match status" value="1"/>
</dbReference>
<dbReference type="InterPro" id="IPR027417">
    <property type="entry name" value="P-loop_NTPase"/>
</dbReference>
<dbReference type="InterPro" id="IPR050625">
    <property type="entry name" value="ParA/MinD_ATPase"/>
</dbReference>
<gene>
    <name evidence="4" type="primary">minD</name>
</gene>
<dbReference type="PANTHER" id="PTHR43384">
    <property type="entry name" value="SEPTUM SITE-DETERMINING PROTEIN MIND HOMOLOG, CHLOROPLASTIC-RELATED"/>
    <property type="match status" value="1"/>
</dbReference>
<dbReference type="GO" id="GO:0005524">
    <property type="term" value="F:ATP binding"/>
    <property type="evidence" value="ECO:0007669"/>
    <property type="project" value="UniProtKB-KW"/>
</dbReference>
<dbReference type="InterPro" id="IPR011006">
    <property type="entry name" value="CheY-like_superfamily"/>
</dbReference>
<feature type="compositionally biased region" description="Basic and acidic residues" evidence="3">
    <location>
        <begin position="403"/>
        <end position="415"/>
    </location>
</feature>
<evidence type="ECO:0000256" key="1">
    <source>
        <dbReference type="ARBA" id="ARBA00022741"/>
    </source>
</evidence>
<evidence type="ECO:0000256" key="2">
    <source>
        <dbReference type="ARBA" id="ARBA00022840"/>
    </source>
</evidence>
<dbReference type="AlphaFoldDB" id="A0A7L9QC11"/>
<feature type="compositionally biased region" description="Low complexity" evidence="3">
    <location>
        <begin position="390"/>
        <end position="401"/>
    </location>
</feature>
<protein>
    <submittedName>
        <fullName evidence="4">Septum site-determining protein MinD</fullName>
    </submittedName>
</protein>
<dbReference type="SUPFAM" id="SSF52540">
    <property type="entry name" value="P-loop containing nucleoside triphosphate hydrolases"/>
    <property type="match status" value="1"/>
</dbReference>
<keyword evidence="1" id="KW-0547">Nucleotide-binding</keyword>
<organism evidence="4">
    <name type="scientific">uncultured organism</name>
    <dbReference type="NCBI Taxonomy" id="155900"/>
    <lineage>
        <taxon>unclassified sequences</taxon>
        <taxon>environmental samples</taxon>
    </lineage>
</organism>
<dbReference type="GO" id="GO:0016887">
    <property type="term" value="F:ATP hydrolysis activity"/>
    <property type="evidence" value="ECO:0007669"/>
    <property type="project" value="TreeGrafter"/>
</dbReference>
<dbReference type="Gene3D" id="3.40.50.300">
    <property type="entry name" value="P-loop containing nucleotide triphosphate hydrolases"/>
    <property type="match status" value="1"/>
</dbReference>
<proteinExistence type="predicted"/>
<dbReference type="Gene3D" id="3.40.50.2300">
    <property type="match status" value="1"/>
</dbReference>
<dbReference type="GO" id="GO:0051782">
    <property type="term" value="P:negative regulation of cell division"/>
    <property type="evidence" value="ECO:0007669"/>
    <property type="project" value="TreeGrafter"/>
</dbReference>
<evidence type="ECO:0000256" key="3">
    <source>
        <dbReference type="SAM" id="MobiDB-lite"/>
    </source>
</evidence>
<keyword evidence="2" id="KW-0067">ATP-binding</keyword>
<accession>A0A7L9QC11</accession>
<reference evidence="4" key="1">
    <citation type="submission" date="2020-09" db="EMBL/GenBank/DDBJ databases">
        <title>A new high-throughput screening method to detect antimicrobial volatiles from metagenomic clone libraries.</title>
        <authorList>
            <person name="Stocker F."/>
            <person name="Obermeier M."/>
            <person name="Resch K."/>
            <person name="Berg G."/>
            <person name="Mueller Bogota C.A."/>
        </authorList>
    </citation>
    <scope>NUCLEOTIDE SEQUENCE</scope>
</reference>
<dbReference type="GO" id="GO:0009898">
    <property type="term" value="C:cytoplasmic side of plasma membrane"/>
    <property type="evidence" value="ECO:0007669"/>
    <property type="project" value="TreeGrafter"/>
</dbReference>
<evidence type="ECO:0000313" key="4">
    <source>
        <dbReference type="EMBL" id="QOL00410.1"/>
    </source>
</evidence>
<sequence length="415" mass="43599">MVRLHAETSANLPVTAAFVKDDLTKAMVAEALKGFGSTALVRQGDMEAAIAHITQDPSPRLIIVDLSGVDEPLKALDRLADVCMPDTRVIALGDVNDIHFYRMLRSAGVAEYLVKPVTAVALKTALMEPSVEAPQSAATKIEDPKIGPIVVIGARGGVGATMVAVSLAWISAERKRRRTVLVDLDLAFGSASLALDVEPGHGLSEALANPDRIDGLLVASATVKLGKHLYLLSSEQPLDGERPSQPDALKRLIAGLGQSFQHVVLDVPRADPTLLRQSLEQAGIIVIVTDFSLAGVRDTTRLMALAKKLAPTTKIMVAGNRIVDGKKSGLSQVEIEKALGVELTVAIPDDPAAIAYALNIGKPPPAANAASRSATALLALADAIDGTPQSSRPGLLSRLLPAAKREPKTDGEGKR</sequence>
<name>A0A7L9QC11_9ZZZZ</name>
<dbReference type="InterPro" id="IPR017746">
    <property type="entry name" value="Cellulose_synthase_operon_BcsQ"/>
</dbReference>